<organism evidence="6 7">
    <name type="scientific">Laodelphax striatellus</name>
    <name type="common">Small brown planthopper</name>
    <name type="synonym">Delphax striatella</name>
    <dbReference type="NCBI Taxonomy" id="195883"/>
    <lineage>
        <taxon>Eukaryota</taxon>
        <taxon>Metazoa</taxon>
        <taxon>Ecdysozoa</taxon>
        <taxon>Arthropoda</taxon>
        <taxon>Hexapoda</taxon>
        <taxon>Insecta</taxon>
        <taxon>Pterygota</taxon>
        <taxon>Neoptera</taxon>
        <taxon>Paraneoptera</taxon>
        <taxon>Hemiptera</taxon>
        <taxon>Auchenorrhyncha</taxon>
        <taxon>Fulgoroidea</taxon>
        <taxon>Delphacidae</taxon>
        <taxon>Criomorphinae</taxon>
        <taxon>Laodelphax</taxon>
    </lineage>
</organism>
<keyword evidence="4" id="KW-0967">Endosome</keyword>
<dbReference type="InterPro" id="IPR040057">
    <property type="entry name" value="Spe-39"/>
</dbReference>
<dbReference type="GO" id="GO:0006886">
    <property type="term" value="P:intracellular protein transport"/>
    <property type="evidence" value="ECO:0007669"/>
    <property type="project" value="TreeGrafter"/>
</dbReference>
<accession>A0A482WP04</accession>
<dbReference type="Proteomes" id="UP000291343">
    <property type="component" value="Unassembled WGS sequence"/>
</dbReference>
<dbReference type="OrthoDB" id="9977282at2759"/>
<comment type="subcellular location">
    <subcellularLocation>
        <location evidence="2">Cytoplasmic vesicle</location>
    </subcellularLocation>
    <subcellularLocation>
        <location evidence="1">Early endosome</location>
    </subcellularLocation>
    <subcellularLocation>
        <location evidence="3">Late endosome</location>
    </subcellularLocation>
</comment>
<dbReference type="PANTHER" id="PTHR13364">
    <property type="entry name" value="DEFECTIVE SPERMATOGENESIS PROTEIN 39"/>
    <property type="match status" value="1"/>
</dbReference>
<gene>
    <name evidence="6" type="ORF">LSTR_LSTR014263</name>
</gene>
<protein>
    <recommendedName>
        <fullName evidence="8">Vps16 C-terminal domain-containing protein</fullName>
    </recommendedName>
</protein>
<dbReference type="AlphaFoldDB" id="A0A482WP04"/>
<name>A0A482WP04_LAOST</name>
<evidence type="ECO:0000256" key="1">
    <source>
        <dbReference type="ARBA" id="ARBA00004412"/>
    </source>
</evidence>
<evidence type="ECO:0000256" key="2">
    <source>
        <dbReference type="ARBA" id="ARBA00004541"/>
    </source>
</evidence>
<evidence type="ECO:0000256" key="4">
    <source>
        <dbReference type="ARBA" id="ARBA00022753"/>
    </source>
</evidence>
<keyword evidence="5" id="KW-0968">Cytoplasmic vesicle</keyword>
<reference evidence="6 7" key="1">
    <citation type="journal article" date="2017" name="Gigascience">
        <title>Genome sequence of the small brown planthopper, Laodelphax striatellus.</title>
        <authorList>
            <person name="Zhu J."/>
            <person name="Jiang F."/>
            <person name="Wang X."/>
            <person name="Yang P."/>
            <person name="Bao Y."/>
            <person name="Zhao W."/>
            <person name="Wang W."/>
            <person name="Lu H."/>
            <person name="Wang Q."/>
            <person name="Cui N."/>
            <person name="Li J."/>
            <person name="Chen X."/>
            <person name="Luo L."/>
            <person name="Yu J."/>
            <person name="Kang L."/>
            <person name="Cui F."/>
        </authorList>
    </citation>
    <scope>NUCLEOTIDE SEQUENCE [LARGE SCALE GENOMIC DNA]</scope>
    <source>
        <strain evidence="6">Lst14</strain>
    </source>
</reference>
<keyword evidence="7" id="KW-1185">Reference proteome</keyword>
<dbReference type="GO" id="GO:0007034">
    <property type="term" value="P:vacuolar transport"/>
    <property type="evidence" value="ECO:0007669"/>
    <property type="project" value="TreeGrafter"/>
</dbReference>
<dbReference type="InParanoid" id="A0A482WP04"/>
<dbReference type="PANTHER" id="PTHR13364:SF6">
    <property type="entry name" value="SPERMATOGENESIS-DEFECTIVE PROTEIN 39 HOMOLOG"/>
    <property type="match status" value="1"/>
</dbReference>
<dbReference type="STRING" id="195883.A0A482WP04"/>
<dbReference type="GO" id="GO:0005769">
    <property type="term" value="C:early endosome"/>
    <property type="evidence" value="ECO:0007669"/>
    <property type="project" value="UniProtKB-SubCell"/>
</dbReference>
<sequence length="404" mass="46330">MRRETDDYWGESDVQKFAKSSEIFSFDNEGDRSENFFSGTSSSKVHSTLNEVIGTGGSTSISVTDSKKKNIPDLSELISEKSLNIVLEADHEFDPSLISKGKIPIDEEVKLLRRQVQNRWDPIEEKITVQRMVLGQPYTLELYKTLDRKKNLLNCAIDVGDGAAILAEAADHYIHYLSTRMQVNDLTDILTMLGRNKDASMKQFEVACQISNTQRQMKRLTSCVQNHFTGDKDRFHVERFIKLLADCLHYSCKNHWTKAKNAPHSPFMMSQQYGVNDKLFQWTALVVHAEMKAWTDIDNIFMTKQWLGGSKLRTALPIEYVVKKLYKLEAPTETLVSYIKLIDNLDQRLSVAKSIRCDRGILDTYTAMRDRLGLINYLANLDPRSEDYKYAEQLLASTATKWKN</sequence>
<proteinExistence type="predicted"/>
<dbReference type="EMBL" id="QKKF02028989">
    <property type="protein sequence ID" value="RZF35274.1"/>
    <property type="molecule type" value="Genomic_DNA"/>
</dbReference>
<evidence type="ECO:0000313" key="6">
    <source>
        <dbReference type="EMBL" id="RZF35274.1"/>
    </source>
</evidence>
<evidence type="ECO:0008006" key="8">
    <source>
        <dbReference type="Google" id="ProtNLM"/>
    </source>
</evidence>
<comment type="caution">
    <text evidence="6">The sequence shown here is derived from an EMBL/GenBank/DDBJ whole genome shotgun (WGS) entry which is preliminary data.</text>
</comment>
<evidence type="ECO:0000313" key="7">
    <source>
        <dbReference type="Proteomes" id="UP000291343"/>
    </source>
</evidence>
<evidence type="ECO:0000256" key="5">
    <source>
        <dbReference type="ARBA" id="ARBA00023329"/>
    </source>
</evidence>
<dbReference type="FunCoup" id="A0A482WP04">
    <property type="interactions" value="1670"/>
</dbReference>
<dbReference type="GO" id="GO:0005770">
    <property type="term" value="C:late endosome"/>
    <property type="evidence" value="ECO:0007669"/>
    <property type="project" value="UniProtKB-SubCell"/>
</dbReference>
<evidence type="ECO:0000256" key="3">
    <source>
        <dbReference type="ARBA" id="ARBA00004603"/>
    </source>
</evidence>